<dbReference type="GO" id="GO:0005789">
    <property type="term" value="C:endoplasmic reticulum membrane"/>
    <property type="evidence" value="ECO:0007669"/>
    <property type="project" value="UniProtKB-SubCell"/>
</dbReference>
<dbReference type="GO" id="GO:0042281">
    <property type="term" value="F:dolichyl pyrophosphate Man9GlcNAc2 alpha-1,3-glucosyltransferase activity"/>
    <property type="evidence" value="ECO:0007669"/>
    <property type="project" value="TreeGrafter"/>
</dbReference>
<name>A0A0G4GXE4_VITBC</name>
<evidence type="ECO:0000256" key="1">
    <source>
        <dbReference type="ARBA" id="ARBA00004477"/>
    </source>
</evidence>
<dbReference type="VEuPathDB" id="CryptoDB:Vbra_18968"/>
<keyword evidence="7 10" id="KW-0256">Endoplasmic reticulum</keyword>
<comment type="pathway">
    <text evidence="2 10">Protein modification; protein glycosylation.</text>
</comment>
<evidence type="ECO:0000313" key="13">
    <source>
        <dbReference type="Proteomes" id="UP000041254"/>
    </source>
</evidence>
<dbReference type="Proteomes" id="UP000041254">
    <property type="component" value="Unassembled WGS sequence"/>
</dbReference>
<evidence type="ECO:0000256" key="11">
    <source>
        <dbReference type="SAM" id="MobiDB-lite"/>
    </source>
</evidence>
<evidence type="ECO:0000256" key="2">
    <source>
        <dbReference type="ARBA" id="ARBA00004922"/>
    </source>
</evidence>
<protein>
    <recommendedName>
        <fullName evidence="10">Alpha-1,3-glucosyltransferase</fullName>
        <ecNumber evidence="10">2.4.1.-</ecNumber>
    </recommendedName>
</protein>
<sequence>MESQPRRRSATASQQSDDAASTAPSAQQDRHQQHHPADDKSAREQIFRLRIERELSLLEQQLDEGVTITSAQVDSGCHIYLSFSGKFFLRELRGADPPQEAVFVIDVSRQYPFLPPLIACQSFAWPFYNQTPEQLTRDVLQEAWTPLITLSEMVNRLSALVYRSVQNDRLMDDKNVHQQGDGNSGAAVVASLLGFVERHRLRVTGVGVVVLLAVLCRLAVGVYPCSGWGVPPMHGDYEAQRHWMEITTNLPIRDWYVESDANDLQYWGLDYPPLTAYHMYTCGLASAAYEPQSVELLTSRGYETPTHKLFMRMTVLLADVLVFFTAAIYYALCAMQCQGFSWRMRVSTLCLLLLCPAFILIDHGHFQYNCVALGLTLWAVGLIATKRYLIAASAFTLALLYKQTLLYYAPAFFFTLLGLSTRTVAVDKGIRRRLRFVRPLTAVVNVAKIGLVVVLTALVVLMPFLLAGEEEVPGNSLVERLLASLRMSSLIPILRRVFPFNRGLYEDYAATVWVALSPIVKLKRLAAMDNGVHLQWAVGVAAWMTAVGFLPSCWDVMRRPTAKRFEVCLFNCSMSFFLFSWQVHEKAILLPALPACLLLPQYGASCVVLLLAASYSLLPLMLKDQLLPSFVILTVAWVALAVATIQATSRGHLSLSCLADPSQWRHLGAFLSAHARLLMHDSSEISNLSGPHGRRARAQDRELVARRMAERCRIRDDRTAAWSALAGCGFGWTAVLVCVCGVLAGLFCLHMVVPAPERFPFLHEYLNSVVCCGVFVASLMLGTFYQYQLPEFDALMSISEGATDERAKEREREREMGGVGERSTTTTHSTGTSRGRDKNT</sequence>
<feature type="compositionally biased region" description="Basic and acidic residues" evidence="11">
    <location>
        <begin position="803"/>
        <end position="816"/>
    </location>
</feature>
<evidence type="ECO:0000256" key="5">
    <source>
        <dbReference type="ARBA" id="ARBA00022679"/>
    </source>
</evidence>
<dbReference type="STRING" id="1169540.A0A0G4GXE4"/>
<comment type="similarity">
    <text evidence="3 10">Belongs to the ALG6/ALG8 glucosyltransferase family.</text>
</comment>
<dbReference type="SUPFAM" id="SSF54495">
    <property type="entry name" value="UBC-like"/>
    <property type="match status" value="1"/>
</dbReference>
<feature type="region of interest" description="Disordered" evidence="11">
    <location>
        <begin position="1"/>
        <end position="41"/>
    </location>
</feature>
<feature type="transmembrane region" description="Helical" evidence="10">
    <location>
        <begin position="534"/>
        <end position="553"/>
    </location>
</feature>
<evidence type="ECO:0000256" key="6">
    <source>
        <dbReference type="ARBA" id="ARBA00022692"/>
    </source>
</evidence>
<feature type="compositionally biased region" description="Low complexity" evidence="11">
    <location>
        <begin position="821"/>
        <end position="833"/>
    </location>
</feature>
<evidence type="ECO:0000256" key="7">
    <source>
        <dbReference type="ARBA" id="ARBA00022824"/>
    </source>
</evidence>
<dbReference type="UniPathway" id="UPA00378"/>
<dbReference type="EMBL" id="CDMY01000865">
    <property type="protein sequence ID" value="CEM35747.1"/>
    <property type="molecule type" value="Genomic_DNA"/>
</dbReference>
<feature type="transmembrane region" description="Helical" evidence="10">
    <location>
        <begin position="730"/>
        <end position="753"/>
    </location>
</feature>
<evidence type="ECO:0000256" key="8">
    <source>
        <dbReference type="ARBA" id="ARBA00022989"/>
    </source>
</evidence>
<feature type="transmembrane region" description="Helical" evidence="10">
    <location>
        <begin position="446"/>
        <end position="466"/>
    </location>
</feature>
<dbReference type="OrthoDB" id="339981at2759"/>
<dbReference type="PANTHER" id="PTHR12413">
    <property type="entry name" value="DOLICHYL GLYCOSYLTRANSFERASE"/>
    <property type="match status" value="1"/>
</dbReference>
<keyword evidence="9 10" id="KW-0472">Membrane</keyword>
<proteinExistence type="inferred from homology"/>
<dbReference type="Pfam" id="PF03155">
    <property type="entry name" value="Alg6_Alg8"/>
    <property type="match status" value="1"/>
</dbReference>
<evidence type="ECO:0000313" key="12">
    <source>
        <dbReference type="EMBL" id="CEM35747.1"/>
    </source>
</evidence>
<feature type="transmembrane region" description="Helical" evidence="10">
    <location>
        <begin position="765"/>
        <end position="787"/>
    </location>
</feature>
<feature type="transmembrane region" description="Helical" evidence="10">
    <location>
        <begin position="589"/>
        <end position="614"/>
    </location>
</feature>
<dbReference type="EC" id="2.4.1.-" evidence="10"/>
<evidence type="ECO:0000256" key="4">
    <source>
        <dbReference type="ARBA" id="ARBA00022676"/>
    </source>
</evidence>
<dbReference type="InParanoid" id="A0A0G4GXE4"/>
<accession>A0A0G4GXE4</accession>
<keyword evidence="4 10" id="KW-0328">Glycosyltransferase</keyword>
<keyword evidence="8 10" id="KW-1133">Transmembrane helix</keyword>
<keyword evidence="13" id="KW-1185">Reference proteome</keyword>
<comment type="subcellular location">
    <subcellularLocation>
        <location evidence="1 10">Endoplasmic reticulum membrane</location>
        <topology evidence="1 10">Multi-pass membrane protein</topology>
    </subcellularLocation>
</comment>
<reference evidence="12 13" key="1">
    <citation type="submission" date="2014-11" db="EMBL/GenBank/DDBJ databases">
        <authorList>
            <person name="Zhu J."/>
            <person name="Qi W."/>
            <person name="Song R."/>
        </authorList>
    </citation>
    <scope>NUCLEOTIDE SEQUENCE [LARGE SCALE GENOMIC DNA]</scope>
</reference>
<keyword evidence="6 10" id="KW-0812">Transmembrane</keyword>
<evidence type="ECO:0000256" key="3">
    <source>
        <dbReference type="ARBA" id="ARBA00008715"/>
    </source>
</evidence>
<feature type="compositionally biased region" description="Low complexity" evidence="11">
    <location>
        <begin position="10"/>
        <end position="27"/>
    </location>
</feature>
<gene>
    <name evidence="12" type="ORF">Vbra_18968</name>
</gene>
<dbReference type="InterPro" id="IPR016135">
    <property type="entry name" value="UBQ-conjugating_enzyme/RWD"/>
</dbReference>
<evidence type="ECO:0000256" key="9">
    <source>
        <dbReference type="ARBA" id="ARBA00023136"/>
    </source>
</evidence>
<dbReference type="AlphaFoldDB" id="A0A0G4GXE4"/>
<organism evidence="12 13">
    <name type="scientific">Vitrella brassicaformis (strain CCMP3155)</name>
    <dbReference type="NCBI Taxonomy" id="1169540"/>
    <lineage>
        <taxon>Eukaryota</taxon>
        <taxon>Sar</taxon>
        <taxon>Alveolata</taxon>
        <taxon>Colpodellida</taxon>
        <taxon>Vitrellaceae</taxon>
        <taxon>Vitrella</taxon>
    </lineage>
</organism>
<keyword evidence="5 10" id="KW-0808">Transferase</keyword>
<dbReference type="PANTHER" id="PTHR12413:SF1">
    <property type="entry name" value="DOLICHYL PYROPHOSPHATE MAN9GLCNAC2 ALPHA-1,3-GLUCOSYLTRANSFERASE"/>
    <property type="match status" value="1"/>
</dbReference>
<evidence type="ECO:0000256" key="10">
    <source>
        <dbReference type="RuleBase" id="RU363110"/>
    </source>
</evidence>
<feature type="transmembrane region" description="Helical" evidence="10">
    <location>
        <begin position="405"/>
        <end position="425"/>
    </location>
</feature>
<feature type="transmembrane region" description="Helical" evidence="10">
    <location>
        <begin position="309"/>
        <end position="332"/>
    </location>
</feature>
<dbReference type="InterPro" id="IPR004856">
    <property type="entry name" value="Glyco_trans_ALG6/ALG8"/>
</dbReference>
<feature type="compositionally biased region" description="Basic and acidic residues" evidence="11">
    <location>
        <begin position="28"/>
        <end position="41"/>
    </location>
</feature>
<feature type="transmembrane region" description="Helical" evidence="10">
    <location>
        <begin position="344"/>
        <end position="361"/>
    </location>
</feature>
<feature type="region of interest" description="Disordered" evidence="11">
    <location>
        <begin position="802"/>
        <end position="840"/>
    </location>
</feature>
<feature type="transmembrane region" description="Helical" evidence="10">
    <location>
        <begin position="565"/>
        <end position="583"/>
    </location>
</feature>
<feature type="transmembrane region" description="Helical" evidence="10">
    <location>
        <begin position="626"/>
        <end position="645"/>
    </location>
</feature>